<accession>A0A426YWX3</accession>
<organism evidence="2 3">
    <name type="scientific">Ensete ventricosum</name>
    <name type="common">Abyssinian banana</name>
    <name type="synonym">Musa ensete</name>
    <dbReference type="NCBI Taxonomy" id="4639"/>
    <lineage>
        <taxon>Eukaryota</taxon>
        <taxon>Viridiplantae</taxon>
        <taxon>Streptophyta</taxon>
        <taxon>Embryophyta</taxon>
        <taxon>Tracheophyta</taxon>
        <taxon>Spermatophyta</taxon>
        <taxon>Magnoliopsida</taxon>
        <taxon>Liliopsida</taxon>
        <taxon>Zingiberales</taxon>
        <taxon>Musaceae</taxon>
        <taxon>Ensete</taxon>
    </lineage>
</organism>
<feature type="region of interest" description="Disordered" evidence="1">
    <location>
        <begin position="66"/>
        <end position="97"/>
    </location>
</feature>
<evidence type="ECO:0000256" key="1">
    <source>
        <dbReference type="SAM" id="MobiDB-lite"/>
    </source>
</evidence>
<name>A0A426YWX3_ENSVE</name>
<reference evidence="2 3" key="1">
    <citation type="journal article" date="2014" name="Agronomy (Basel)">
        <title>A Draft Genome Sequence for Ensete ventricosum, the Drought-Tolerant Tree Against Hunger.</title>
        <authorList>
            <person name="Harrison J."/>
            <person name="Moore K.A."/>
            <person name="Paszkiewicz K."/>
            <person name="Jones T."/>
            <person name="Grant M."/>
            <person name="Ambacheew D."/>
            <person name="Muzemil S."/>
            <person name="Studholme D.J."/>
        </authorList>
    </citation>
    <scope>NUCLEOTIDE SEQUENCE [LARGE SCALE GENOMIC DNA]</scope>
</reference>
<proteinExistence type="predicted"/>
<evidence type="ECO:0000313" key="2">
    <source>
        <dbReference type="EMBL" id="RRT56232.1"/>
    </source>
</evidence>
<dbReference type="Proteomes" id="UP000287651">
    <property type="component" value="Unassembled WGS sequence"/>
</dbReference>
<gene>
    <name evidence="2" type="ORF">B296_00046564</name>
</gene>
<dbReference type="AlphaFoldDB" id="A0A426YWX3"/>
<evidence type="ECO:0000313" key="3">
    <source>
        <dbReference type="Proteomes" id="UP000287651"/>
    </source>
</evidence>
<protein>
    <submittedName>
        <fullName evidence="2">Uncharacterized protein</fullName>
    </submittedName>
</protein>
<sequence length="97" mass="11285">MYTIQYRRLGLFPFHYHPKSNVDYRFRTVSTNEGRKKKREKGGWSHVRVLLFPDSPMLSVTHTIRQPQAIPSPSAKRRNPLGPKLIGRRINGSKRDG</sequence>
<comment type="caution">
    <text evidence="2">The sequence shown here is derived from an EMBL/GenBank/DDBJ whole genome shotgun (WGS) entry which is preliminary data.</text>
</comment>
<dbReference type="EMBL" id="AMZH03009722">
    <property type="protein sequence ID" value="RRT56232.1"/>
    <property type="molecule type" value="Genomic_DNA"/>
</dbReference>